<organism evidence="1 2">
    <name type="scientific">Heterobasidion irregulare (strain TC 32-1)</name>
    <dbReference type="NCBI Taxonomy" id="747525"/>
    <lineage>
        <taxon>Eukaryota</taxon>
        <taxon>Fungi</taxon>
        <taxon>Dikarya</taxon>
        <taxon>Basidiomycota</taxon>
        <taxon>Agaricomycotina</taxon>
        <taxon>Agaricomycetes</taxon>
        <taxon>Russulales</taxon>
        <taxon>Bondarzewiaceae</taxon>
        <taxon>Heterobasidion</taxon>
        <taxon>Heterobasidion annosum species complex</taxon>
    </lineage>
</organism>
<dbReference type="AlphaFoldDB" id="W4JYI5"/>
<dbReference type="InterPro" id="IPR032675">
    <property type="entry name" value="LRR_dom_sf"/>
</dbReference>
<dbReference type="InParanoid" id="W4JYI5"/>
<dbReference type="Proteomes" id="UP000030671">
    <property type="component" value="Unassembled WGS sequence"/>
</dbReference>
<dbReference type="GeneID" id="20668793"/>
<sequence>MHRVLLIDEILRGVFEHIDGDVDVDRQPIRYTFASLARVCQAWRDPALDFLWRFQHSTDPLFSLIPGAVLKENTTSFDGDISPESLAKFFSYASRVRTVAHHSRTFTKLSPAVLTLLRAHHSEHTLLPALTSVRLILRDAARRHIPPTLYLSGRLRDVSIDISFISPKAGDAVTHPGEALCAYLDEVARVATGLQHLRLRGRICERMAETVATMAGLRTLSLCVGGDLTPRALSAIASFPYLEDLRIQLDGMDAGALAEALHPCSSSAAQIFPSLQVFRVRSAPSIVEVLFGHLSTSNILHTLHLESDFKPRPVDDWIPAFTLLASKTHATLTSLSIESLSSFCEVPDHAFPPKLHFTLDTLRPLARLARLEHFSIDPSVPADLSDADLAALARWFPAIASLGLWTHPVDAFDAPAYFSLQPRATAASLAAFATHCPRLRELALPMD</sequence>
<dbReference type="EMBL" id="KI925461">
    <property type="protein sequence ID" value="ETW78632.1"/>
    <property type="molecule type" value="Genomic_DNA"/>
</dbReference>
<gene>
    <name evidence="1" type="ORF">HETIRDRAFT_237934</name>
</gene>
<feature type="non-terminal residue" evidence="1">
    <location>
        <position position="447"/>
    </location>
</feature>
<evidence type="ECO:0000313" key="2">
    <source>
        <dbReference type="Proteomes" id="UP000030671"/>
    </source>
</evidence>
<evidence type="ECO:0008006" key="3">
    <source>
        <dbReference type="Google" id="ProtNLM"/>
    </source>
</evidence>
<reference evidence="1 2" key="1">
    <citation type="journal article" date="2012" name="New Phytol.">
        <title>Insight into trade-off between wood decay and parasitism from the genome of a fungal forest pathogen.</title>
        <authorList>
            <person name="Olson A."/>
            <person name="Aerts A."/>
            <person name="Asiegbu F."/>
            <person name="Belbahri L."/>
            <person name="Bouzid O."/>
            <person name="Broberg A."/>
            <person name="Canback B."/>
            <person name="Coutinho P.M."/>
            <person name="Cullen D."/>
            <person name="Dalman K."/>
            <person name="Deflorio G."/>
            <person name="van Diepen L.T."/>
            <person name="Dunand C."/>
            <person name="Duplessis S."/>
            <person name="Durling M."/>
            <person name="Gonthier P."/>
            <person name="Grimwood J."/>
            <person name="Fossdal C.G."/>
            <person name="Hansson D."/>
            <person name="Henrissat B."/>
            <person name="Hietala A."/>
            <person name="Himmelstrand K."/>
            <person name="Hoffmeister D."/>
            <person name="Hogberg N."/>
            <person name="James T.Y."/>
            <person name="Karlsson M."/>
            <person name="Kohler A."/>
            <person name="Kues U."/>
            <person name="Lee Y.H."/>
            <person name="Lin Y.C."/>
            <person name="Lind M."/>
            <person name="Lindquist E."/>
            <person name="Lombard V."/>
            <person name="Lucas S."/>
            <person name="Lunden K."/>
            <person name="Morin E."/>
            <person name="Murat C."/>
            <person name="Park J."/>
            <person name="Raffaello T."/>
            <person name="Rouze P."/>
            <person name="Salamov A."/>
            <person name="Schmutz J."/>
            <person name="Solheim H."/>
            <person name="Stahlberg J."/>
            <person name="Velez H."/>
            <person name="de Vries R.P."/>
            <person name="Wiebenga A."/>
            <person name="Woodward S."/>
            <person name="Yakovlev I."/>
            <person name="Garbelotto M."/>
            <person name="Martin F."/>
            <person name="Grigoriev I.V."/>
            <person name="Stenlid J."/>
        </authorList>
    </citation>
    <scope>NUCLEOTIDE SEQUENCE [LARGE SCALE GENOMIC DNA]</scope>
    <source>
        <strain evidence="1 2">TC 32-1</strain>
    </source>
</reference>
<name>W4JYI5_HETIT</name>
<evidence type="ECO:0000313" key="1">
    <source>
        <dbReference type="EMBL" id="ETW78632.1"/>
    </source>
</evidence>
<proteinExistence type="predicted"/>
<accession>W4JYI5</accession>
<dbReference type="RefSeq" id="XP_009548956.1">
    <property type="nucleotide sequence ID" value="XM_009550661.1"/>
</dbReference>
<dbReference type="Gene3D" id="3.80.10.10">
    <property type="entry name" value="Ribonuclease Inhibitor"/>
    <property type="match status" value="1"/>
</dbReference>
<dbReference type="OrthoDB" id="2663142at2759"/>
<protein>
    <recommendedName>
        <fullName evidence="3">F-box domain-containing protein</fullName>
    </recommendedName>
</protein>
<dbReference type="eggNOG" id="ENOG502SQGP">
    <property type="taxonomic scope" value="Eukaryota"/>
</dbReference>
<dbReference type="KEGG" id="hir:HETIRDRAFT_237934"/>
<dbReference type="HOGENOM" id="CLU_021164_1_0_1"/>
<keyword evidence="2" id="KW-1185">Reference proteome</keyword>